<keyword evidence="2" id="KW-0560">Oxidoreductase</keyword>
<dbReference type="PANTHER" id="PTHR42760:SF115">
    <property type="entry name" value="3-OXOACYL-[ACYL-CARRIER-PROTEIN] REDUCTASE FABG"/>
    <property type="match status" value="1"/>
</dbReference>
<keyword evidence="4" id="KW-1185">Reference proteome</keyword>
<dbReference type="EMBL" id="QQZY01000006">
    <property type="protein sequence ID" value="RDI73755.1"/>
    <property type="molecule type" value="Genomic_DNA"/>
</dbReference>
<protein>
    <submittedName>
        <fullName evidence="3">Dehydrogenases with different specificities (Related to short-chain alcohol dehydrogenases)</fullName>
    </submittedName>
</protein>
<name>A0A7M2YUS0_9ACTN</name>
<dbReference type="Proteomes" id="UP000254134">
    <property type="component" value="Unassembled WGS sequence"/>
</dbReference>
<evidence type="ECO:0000256" key="1">
    <source>
        <dbReference type="ARBA" id="ARBA00006484"/>
    </source>
</evidence>
<dbReference type="Pfam" id="PF13561">
    <property type="entry name" value="adh_short_C2"/>
    <property type="match status" value="1"/>
</dbReference>
<accession>A0A7M2YUS0</accession>
<evidence type="ECO:0000313" key="3">
    <source>
        <dbReference type="EMBL" id="RDI73755.1"/>
    </source>
</evidence>
<dbReference type="PROSITE" id="PS00061">
    <property type="entry name" value="ADH_SHORT"/>
    <property type="match status" value="1"/>
</dbReference>
<evidence type="ECO:0000313" key="4">
    <source>
        <dbReference type="Proteomes" id="UP000254134"/>
    </source>
</evidence>
<dbReference type="PANTHER" id="PTHR42760">
    <property type="entry name" value="SHORT-CHAIN DEHYDROGENASES/REDUCTASES FAMILY MEMBER"/>
    <property type="match status" value="1"/>
</dbReference>
<organism evidence="3 4">
    <name type="scientific">Gaiella occulta</name>
    <dbReference type="NCBI Taxonomy" id="1002870"/>
    <lineage>
        <taxon>Bacteria</taxon>
        <taxon>Bacillati</taxon>
        <taxon>Actinomycetota</taxon>
        <taxon>Thermoleophilia</taxon>
        <taxon>Gaiellales</taxon>
        <taxon>Gaiellaceae</taxon>
        <taxon>Gaiella</taxon>
    </lineage>
</organism>
<dbReference type="OrthoDB" id="286404at2"/>
<dbReference type="InterPro" id="IPR036291">
    <property type="entry name" value="NAD(P)-bd_dom_sf"/>
</dbReference>
<dbReference type="SUPFAM" id="SSF51735">
    <property type="entry name" value="NAD(P)-binding Rossmann-fold domains"/>
    <property type="match status" value="1"/>
</dbReference>
<dbReference type="Gene3D" id="3.40.50.720">
    <property type="entry name" value="NAD(P)-binding Rossmann-like Domain"/>
    <property type="match status" value="1"/>
</dbReference>
<dbReference type="InterPro" id="IPR020904">
    <property type="entry name" value="Sc_DH/Rdtase_CS"/>
</dbReference>
<dbReference type="FunFam" id="3.40.50.720:FF:000084">
    <property type="entry name" value="Short-chain dehydrogenase reductase"/>
    <property type="match status" value="1"/>
</dbReference>
<dbReference type="InterPro" id="IPR002347">
    <property type="entry name" value="SDR_fam"/>
</dbReference>
<dbReference type="PRINTS" id="PR00081">
    <property type="entry name" value="GDHRDH"/>
</dbReference>
<proteinExistence type="inferred from homology"/>
<sequence length="274" mass="28238">MGSTDGLPPLDPAFEVPDGYVASLFRLAGRVAVVTGGGSGLGAAMAKGLAQAGAAIAVVDINDDGAAQTVATIERQGGRAIAAHCDVTDRTAVDELADRVVAELGSADVLVNSAGMAYRSPAEEFPEDRFDAIVALNLKGTYLPCQAFGRKMLAQGRGSIVNLASIGGFVGYPHASAYVATKGAVVQLTRVLALEWIDRGVRVNAIGPGLCDSPLTRARALESSVTSDFIKARSLRPEPILPRETVGAAIFLASDASARVTGHTLMVDDGYLTA</sequence>
<comment type="similarity">
    <text evidence="1">Belongs to the short-chain dehydrogenases/reductases (SDR) family.</text>
</comment>
<reference evidence="3 4" key="1">
    <citation type="submission" date="2018-07" db="EMBL/GenBank/DDBJ databases">
        <title>High-quality-draft genome sequence of Gaiella occulta.</title>
        <authorList>
            <person name="Severino R."/>
            <person name="Froufe H.J.C."/>
            <person name="Rainey F.A."/>
            <person name="Barroso C."/>
            <person name="Albuquerque L."/>
            <person name="Lobo-Da-Cunha A."/>
            <person name="Da Costa M.S."/>
            <person name="Egas C."/>
        </authorList>
    </citation>
    <scope>NUCLEOTIDE SEQUENCE [LARGE SCALE GENOMIC DNA]</scope>
    <source>
        <strain evidence="3 4">F2-233</strain>
    </source>
</reference>
<evidence type="ECO:0000256" key="2">
    <source>
        <dbReference type="ARBA" id="ARBA00023002"/>
    </source>
</evidence>
<gene>
    <name evidence="3" type="ORF">Gocc_2319</name>
</gene>
<reference evidence="4" key="2">
    <citation type="journal article" date="2019" name="MicrobiologyOpen">
        <title>High-quality draft genome sequence of Gaiella occulta isolated from a 150 meter deep mineral water borehole and comparison with the genome sequences of other deep-branching lineages of the phylum Actinobacteria.</title>
        <authorList>
            <person name="Severino R."/>
            <person name="Froufe H.J.C."/>
            <person name="Barroso C."/>
            <person name="Albuquerque L."/>
            <person name="Lobo-da-Cunha A."/>
            <person name="da Costa M.S."/>
            <person name="Egas C."/>
        </authorList>
    </citation>
    <scope>NUCLEOTIDE SEQUENCE [LARGE SCALE GENOMIC DNA]</scope>
    <source>
        <strain evidence="4">F2-233</strain>
    </source>
</reference>
<dbReference type="GO" id="GO:0016616">
    <property type="term" value="F:oxidoreductase activity, acting on the CH-OH group of donors, NAD or NADP as acceptor"/>
    <property type="evidence" value="ECO:0007669"/>
    <property type="project" value="TreeGrafter"/>
</dbReference>
<comment type="caution">
    <text evidence="3">The sequence shown here is derived from an EMBL/GenBank/DDBJ whole genome shotgun (WGS) entry which is preliminary data.</text>
</comment>
<dbReference type="AlphaFoldDB" id="A0A7M2YUS0"/>
<dbReference type="RefSeq" id="WP_114796740.1">
    <property type="nucleotide sequence ID" value="NZ_QQZY01000006.1"/>
</dbReference>
<dbReference type="PRINTS" id="PR00080">
    <property type="entry name" value="SDRFAMILY"/>
</dbReference>